<organism evidence="5 6">
    <name type="scientific">Amantichitinum ursilacus</name>
    <dbReference type="NCBI Taxonomy" id="857265"/>
    <lineage>
        <taxon>Bacteria</taxon>
        <taxon>Pseudomonadati</taxon>
        <taxon>Pseudomonadota</taxon>
        <taxon>Betaproteobacteria</taxon>
        <taxon>Neisseriales</taxon>
        <taxon>Chitinibacteraceae</taxon>
        <taxon>Amantichitinum</taxon>
    </lineage>
</organism>
<dbReference type="GO" id="GO:0003700">
    <property type="term" value="F:DNA-binding transcription factor activity"/>
    <property type="evidence" value="ECO:0007669"/>
    <property type="project" value="InterPro"/>
</dbReference>
<dbReference type="InterPro" id="IPR018060">
    <property type="entry name" value="HTH_AraC"/>
</dbReference>
<dbReference type="InterPro" id="IPR032687">
    <property type="entry name" value="AraC-type_N"/>
</dbReference>
<dbReference type="GO" id="GO:0000976">
    <property type="term" value="F:transcription cis-regulatory region binding"/>
    <property type="evidence" value="ECO:0007669"/>
    <property type="project" value="TreeGrafter"/>
</dbReference>
<dbReference type="OrthoDB" id="6506763at2"/>
<dbReference type="PROSITE" id="PS01124">
    <property type="entry name" value="HTH_ARAC_FAMILY_2"/>
    <property type="match status" value="1"/>
</dbReference>
<comment type="caution">
    <text evidence="5">The sequence shown here is derived from an EMBL/GenBank/DDBJ whole genome shotgun (WGS) entry which is preliminary data.</text>
</comment>
<evidence type="ECO:0000259" key="4">
    <source>
        <dbReference type="PROSITE" id="PS01124"/>
    </source>
</evidence>
<accession>A0A0N0XI98</accession>
<dbReference type="RefSeq" id="WP_053939472.1">
    <property type="nucleotide sequence ID" value="NZ_LAQT01000036.1"/>
</dbReference>
<dbReference type="Gene3D" id="1.10.10.60">
    <property type="entry name" value="Homeodomain-like"/>
    <property type="match status" value="1"/>
</dbReference>
<evidence type="ECO:0000256" key="2">
    <source>
        <dbReference type="ARBA" id="ARBA00023125"/>
    </source>
</evidence>
<proteinExistence type="predicted"/>
<feature type="domain" description="HTH araC/xylS-type" evidence="4">
    <location>
        <begin position="244"/>
        <end position="341"/>
    </location>
</feature>
<dbReference type="AlphaFoldDB" id="A0A0N0XI98"/>
<gene>
    <name evidence="5" type="primary">tcpN</name>
    <name evidence="5" type="ORF">WG78_19440</name>
</gene>
<protein>
    <submittedName>
        <fullName evidence="5">TCP pilus virulence regulatory protein</fullName>
    </submittedName>
</protein>
<name>A0A0N0XI98_9NEIS</name>
<keyword evidence="3" id="KW-0804">Transcription</keyword>
<dbReference type="PATRIC" id="fig|857265.3.peg.3984"/>
<reference evidence="5 6" key="1">
    <citation type="submission" date="2015-07" db="EMBL/GenBank/DDBJ databases">
        <title>Draft genome sequence of the Amantichitinum ursilacus IGB-41, a new chitin-degrading bacterium.</title>
        <authorList>
            <person name="Kirstahler P."/>
            <person name="Guenther M."/>
            <person name="Grumaz C."/>
            <person name="Rupp S."/>
            <person name="Zibek S."/>
            <person name="Sohn K."/>
        </authorList>
    </citation>
    <scope>NUCLEOTIDE SEQUENCE [LARGE SCALE GENOMIC DNA]</scope>
    <source>
        <strain evidence="5 6">IGB-41</strain>
    </source>
</reference>
<dbReference type="Proteomes" id="UP000037939">
    <property type="component" value="Unassembled WGS sequence"/>
</dbReference>
<evidence type="ECO:0000313" key="6">
    <source>
        <dbReference type="Proteomes" id="UP000037939"/>
    </source>
</evidence>
<dbReference type="InterPro" id="IPR009057">
    <property type="entry name" value="Homeodomain-like_sf"/>
</dbReference>
<dbReference type="Pfam" id="PF12625">
    <property type="entry name" value="Arabinose_bd"/>
    <property type="match status" value="1"/>
</dbReference>
<dbReference type="PROSITE" id="PS00041">
    <property type="entry name" value="HTH_ARAC_FAMILY_1"/>
    <property type="match status" value="1"/>
</dbReference>
<dbReference type="GO" id="GO:0005829">
    <property type="term" value="C:cytosol"/>
    <property type="evidence" value="ECO:0007669"/>
    <property type="project" value="TreeGrafter"/>
</dbReference>
<sequence length="344" mass="38399">MPARFGNHARTVSNRIALYAMHAAEQQGVGPQLFAARTGISAPDLQDPKGRIDAERHRRMTDLMAELRPRLDLHTAQSMGLFPDFPVLGSLCLNARTAREAIVAFLDYRALIGEFDFLLFRPQAGQSSFEYIAEFAPNTGFQALSNFLVLAQLIRSYDQGARTLFRVELVGPSIGMADLAECFGAPVRFDAAVNRMTLSSAQLDIPFAQYNASLAPFLLGQAQQELARIQRLHLFSAQVENVIAELLHADSGDVRKASLLAQICERLGTSRWTLHRQLQQEGVHFSELETRVKVSEARRLLSQTRWSLGQISEQLGFSSQSAFTRFFKSQHELAPLAFRQRAHG</sequence>
<dbReference type="PANTHER" id="PTHR47894">
    <property type="entry name" value="HTH-TYPE TRANSCRIPTIONAL REGULATOR GADX"/>
    <property type="match status" value="1"/>
</dbReference>
<evidence type="ECO:0000256" key="1">
    <source>
        <dbReference type="ARBA" id="ARBA00023015"/>
    </source>
</evidence>
<dbReference type="STRING" id="857265.WG78_19440"/>
<keyword evidence="2" id="KW-0238">DNA-binding</keyword>
<dbReference type="Pfam" id="PF12833">
    <property type="entry name" value="HTH_18"/>
    <property type="match status" value="1"/>
</dbReference>
<dbReference type="PANTHER" id="PTHR47894:SF1">
    <property type="entry name" value="HTH-TYPE TRANSCRIPTIONAL REGULATOR VQSM"/>
    <property type="match status" value="1"/>
</dbReference>
<dbReference type="SUPFAM" id="SSF46689">
    <property type="entry name" value="Homeodomain-like"/>
    <property type="match status" value="1"/>
</dbReference>
<dbReference type="EMBL" id="LAQT01000036">
    <property type="protein sequence ID" value="KPC49530.1"/>
    <property type="molecule type" value="Genomic_DNA"/>
</dbReference>
<evidence type="ECO:0000313" key="5">
    <source>
        <dbReference type="EMBL" id="KPC49530.1"/>
    </source>
</evidence>
<dbReference type="SMART" id="SM00342">
    <property type="entry name" value="HTH_ARAC"/>
    <property type="match status" value="1"/>
</dbReference>
<dbReference type="InterPro" id="IPR018062">
    <property type="entry name" value="HTH_AraC-typ_CS"/>
</dbReference>
<keyword evidence="1" id="KW-0805">Transcription regulation</keyword>
<keyword evidence="6" id="KW-1185">Reference proteome</keyword>
<evidence type="ECO:0000256" key="3">
    <source>
        <dbReference type="ARBA" id="ARBA00023163"/>
    </source>
</evidence>